<name>A0A2M7GA10_9BACT</name>
<reference evidence="1 2" key="1">
    <citation type="submission" date="2017-09" db="EMBL/GenBank/DDBJ databases">
        <title>Depth-based differentiation of microbial function through sediment-hosted aquifers and enrichment of novel symbionts in the deep terrestrial subsurface.</title>
        <authorList>
            <person name="Probst A.J."/>
            <person name="Ladd B."/>
            <person name="Jarett J.K."/>
            <person name="Geller-Mcgrath D.E."/>
            <person name="Sieber C.M."/>
            <person name="Emerson J.B."/>
            <person name="Anantharaman K."/>
            <person name="Thomas B.C."/>
            <person name="Malmstrom R."/>
            <person name="Stieglmeier M."/>
            <person name="Klingl A."/>
            <person name="Woyke T."/>
            <person name="Ryan C.M."/>
            <person name="Banfield J.F."/>
        </authorList>
    </citation>
    <scope>NUCLEOTIDE SEQUENCE [LARGE SCALE GENOMIC DNA]</scope>
    <source>
        <strain evidence="1">CG17_big_fil_post_rev_8_21_14_2_50_48_46</strain>
    </source>
</reference>
<dbReference type="EMBL" id="PFFQ01000006">
    <property type="protein sequence ID" value="PIW18983.1"/>
    <property type="molecule type" value="Genomic_DNA"/>
</dbReference>
<accession>A0A2M7GA10</accession>
<sequence length="219" mass="23759">MVPMGNFSIRVKPEIIQERVSAAQTRDIDRLAAQFKLDKGEILGDGIDINEAQHLPFDAFMQLSGNDTKITKADLLKFAGTETEEDVIREYARNIAASLPARIADTTPRTDDQQAFLDFKVKKRGDEIVVQAERTIPHQGTEATAAGVFSIINGKDVNQDGKISLGGELMGSAFVSTAGDALKLAQGDTFVTPTEALQAIFEKASKFAPADVEIAYNNQ</sequence>
<comment type="caution">
    <text evidence="1">The sequence shown here is derived from an EMBL/GenBank/DDBJ whole genome shotgun (WGS) entry which is preliminary data.</text>
</comment>
<gene>
    <name evidence="1" type="ORF">COW36_02415</name>
</gene>
<dbReference type="Proteomes" id="UP000231019">
    <property type="component" value="Unassembled WGS sequence"/>
</dbReference>
<evidence type="ECO:0000313" key="1">
    <source>
        <dbReference type="EMBL" id="PIW18983.1"/>
    </source>
</evidence>
<organism evidence="1 2">
    <name type="scientific">bacterium (Candidatus Blackallbacteria) CG17_big_fil_post_rev_8_21_14_2_50_48_46</name>
    <dbReference type="NCBI Taxonomy" id="2014261"/>
    <lineage>
        <taxon>Bacteria</taxon>
        <taxon>Candidatus Blackallbacteria</taxon>
    </lineage>
</organism>
<proteinExistence type="predicted"/>
<protein>
    <submittedName>
        <fullName evidence="1">Uncharacterized protein</fullName>
    </submittedName>
</protein>
<evidence type="ECO:0000313" key="2">
    <source>
        <dbReference type="Proteomes" id="UP000231019"/>
    </source>
</evidence>
<dbReference type="AlphaFoldDB" id="A0A2M7GA10"/>